<dbReference type="OrthoDB" id="10561267at2759"/>
<evidence type="ECO:0000256" key="1">
    <source>
        <dbReference type="SAM" id="MobiDB-lite"/>
    </source>
</evidence>
<keyword evidence="2" id="KW-0812">Transmembrane</keyword>
<dbReference type="VEuPathDB" id="AmoebaDB:NF0028990"/>
<sequence length="391" mass="42857">MSRYEHDTLLNINNSSSTTPSGNVGKAALTGTGISLFVIITATLAAAIAAAVLSGLIYQSVLFFTTHSFDVLNEIEKSTKVVNGTSFMLMGVKLFQKQRQGDQVTAKFLLTYIRSTPNTPPVVDPPHYWRGNAAQNYNANQFTIALANSGLKSSPQSLFVLYMNSAQKCCFSVVSYDNSTDRLSILNAFTEGPSGVDCKVGLTSFTYDASTVLLFELNSLAALKIDSKTGELSVKTKSTQNLIYRDILSSANPGAVFVGNDLDNDEERSTQFFALYTNKDSGYASLSKISWNGNDFDTFRLIPLRKVMKNPRLSFIETNKAQIFYEDSTRNMYRTAILTFTSEAEDTYTISTVVEGIHFALGTLSPSAWNVIVPNNCLMMSCIPLLQSPTV</sequence>
<dbReference type="GeneID" id="68118719"/>
<dbReference type="AlphaFoldDB" id="A0A6A5C7V2"/>
<keyword evidence="2" id="KW-0472">Membrane</keyword>
<dbReference type="Proteomes" id="UP000444721">
    <property type="component" value="Unassembled WGS sequence"/>
</dbReference>
<evidence type="ECO:0000313" key="4">
    <source>
        <dbReference type="Proteomes" id="UP000444721"/>
    </source>
</evidence>
<dbReference type="VEuPathDB" id="AmoebaDB:NfTy_018550"/>
<comment type="caution">
    <text evidence="3">The sequence shown here is derived from an EMBL/GenBank/DDBJ whole genome shotgun (WGS) entry which is preliminary data.</text>
</comment>
<gene>
    <name evidence="3" type="ORF">FDP41_011504</name>
</gene>
<feature type="region of interest" description="Disordered" evidence="1">
    <location>
        <begin position="1"/>
        <end position="23"/>
    </location>
</feature>
<evidence type="ECO:0000256" key="2">
    <source>
        <dbReference type="SAM" id="Phobius"/>
    </source>
</evidence>
<dbReference type="EMBL" id="VFQX01000009">
    <property type="protein sequence ID" value="KAF0982574.1"/>
    <property type="molecule type" value="Genomic_DNA"/>
</dbReference>
<dbReference type="VEuPathDB" id="AmoebaDB:NF0029000"/>
<proteinExistence type="predicted"/>
<organism evidence="3 4">
    <name type="scientific">Naegleria fowleri</name>
    <name type="common">Brain eating amoeba</name>
    <dbReference type="NCBI Taxonomy" id="5763"/>
    <lineage>
        <taxon>Eukaryota</taxon>
        <taxon>Discoba</taxon>
        <taxon>Heterolobosea</taxon>
        <taxon>Tetramitia</taxon>
        <taxon>Eutetramitia</taxon>
        <taxon>Vahlkampfiidae</taxon>
        <taxon>Naegleria</taxon>
    </lineage>
</organism>
<dbReference type="VEuPathDB" id="AmoebaDB:FDP41_011504"/>
<protein>
    <submittedName>
        <fullName evidence="3">Uncharacterized protein</fullName>
    </submittedName>
</protein>
<accession>A0A6A5C7V2</accession>
<reference evidence="3 4" key="1">
    <citation type="journal article" date="2019" name="Sci. Rep.">
        <title>Nanopore sequencing improves the draft genome of the human pathogenic amoeba Naegleria fowleri.</title>
        <authorList>
            <person name="Liechti N."/>
            <person name="Schurch N."/>
            <person name="Bruggmann R."/>
            <person name="Wittwer M."/>
        </authorList>
    </citation>
    <scope>NUCLEOTIDE SEQUENCE [LARGE SCALE GENOMIC DNA]</scope>
    <source>
        <strain evidence="3 4">ATCC 30894</strain>
    </source>
</reference>
<keyword evidence="2" id="KW-1133">Transmembrane helix</keyword>
<keyword evidence="4" id="KW-1185">Reference proteome</keyword>
<name>A0A6A5C7V2_NAEFO</name>
<feature type="compositionally biased region" description="Polar residues" evidence="1">
    <location>
        <begin position="10"/>
        <end position="22"/>
    </location>
</feature>
<evidence type="ECO:0000313" key="3">
    <source>
        <dbReference type="EMBL" id="KAF0982574.1"/>
    </source>
</evidence>
<feature type="transmembrane region" description="Helical" evidence="2">
    <location>
        <begin position="34"/>
        <end position="58"/>
    </location>
</feature>
<dbReference type="RefSeq" id="XP_044567287.1">
    <property type="nucleotide sequence ID" value="XM_044701920.1"/>
</dbReference>